<feature type="compositionally biased region" description="Gly residues" evidence="1">
    <location>
        <begin position="68"/>
        <end position="89"/>
    </location>
</feature>
<feature type="region of interest" description="Disordered" evidence="1">
    <location>
        <begin position="1"/>
        <end position="89"/>
    </location>
</feature>
<name>A0A6J4UH60_9ACTN</name>
<dbReference type="AlphaFoldDB" id="A0A6J4UH60"/>
<accession>A0A6J4UH60</accession>
<organism evidence="2">
    <name type="scientific">uncultured Thermoleophilia bacterium</name>
    <dbReference type="NCBI Taxonomy" id="1497501"/>
    <lineage>
        <taxon>Bacteria</taxon>
        <taxon>Bacillati</taxon>
        <taxon>Actinomycetota</taxon>
        <taxon>Thermoleophilia</taxon>
        <taxon>environmental samples</taxon>
    </lineage>
</organism>
<gene>
    <name evidence="2" type="ORF">AVDCRST_MAG79-2581</name>
</gene>
<evidence type="ECO:0000256" key="1">
    <source>
        <dbReference type="SAM" id="MobiDB-lite"/>
    </source>
</evidence>
<reference evidence="2" key="1">
    <citation type="submission" date="2020-02" db="EMBL/GenBank/DDBJ databases">
        <authorList>
            <person name="Meier V. D."/>
        </authorList>
    </citation>
    <scope>NUCLEOTIDE SEQUENCE</scope>
    <source>
        <strain evidence="2">AVDCRST_MAG79</strain>
    </source>
</reference>
<feature type="compositionally biased region" description="Basic residues" evidence="1">
    <location>
        <begin position="22"/>
        <end position="65"/>
    </location>
</feature>
<feature type="non-terminal residue" evidence="2">
    <location>
        <position position="89"/>
    </location>
</feature>
<feature type="non-terminal residue" evidence="2">
    <location>
        <position position="1"/>
    </location>
</feature>
<sequence>GCTNDTDRPALGRALRRGGAPHPRRRELARARHARGGTRPSAVHRRGGRGVRHRRRREPLRRPRRLLGTGGGRPRPPGGRRGGAGRGRP</sequence>
<dbReference type="EC" id="5.4.3.8" evidence="2"/>
<feature type="compositionally biased region" description="Low complexity" evidence="1">
    <location>
        <begin position="11"/>
        <end position="21"/>
    </location>
</feature>
<dbReference type="GO" id="GO:0042286">
    <property type="term" value="F:glutamate-1-semialdehyde 2,1-aminomutase activity"/>
    <property type="evidence" value="ECO:0007669"/>
    <property type="project" value="UniProtKB-EC"/>
</dbReference>
<keyword evidence="2" id="KW-0413">Isomerase</keyword>
<feature type="compositionally biased region" description="Basic and acidic residues" evidence="1">
    <location>
        <begin position="1"/>
        <end position="10"/>
    </location>
</feature>
<evidence type="ECO:0000313" key="2">
    <source>
        <dbReference type="EMBL" id="CAA9549499.1"/>
    </source>
</evidence>
<dbReference type="EMBL" id="CADCWC010000395">
    <property type="protein sequence ID" value="CAA9549499.1"/>
    <property type="molecule type" value="Genomic_DNA"/>
</dbReference>
<proteinExistence type="predicted"/>
<protein>
    <submittedName>
        <fullName evidence="2">Glutamate-1-semialdehyde 2,1-aminomutase</fullName>
        <ecNumber evidence="2">5.4.3.8</ecNumber>
    </submittedName>
</protein>